<dbReference type="PROSITE" id="PS51782">
    <property type="entry name" value="LYSM"/>
    <property type="match status" value="1"/>
</dbReference>
<organism evidence="3 4">
    <name type="scientific">Nitratireductor basaltis</name>
    <dbReference type="NCBI Taxonomy" id="472175"/>
    <lineage>
        <taxon>Bacteria</taxon>
        <taxon>Pseudomonadati</taxon>
        <taxon>Pseudomonadota</taxon>
        <taxon>Alphaproteobacteria</taxon>
        <taxon>Hyphomicrobiales</taxon>
        <taxon>Phyllobacteriaceae</taxon>
        <taxon>Nitratireductor</taxon>
    </lineage>
</organism>
<feature type="compositionally biased region" description="Polar residues" evidence="1">
    <location>
        <begin position="282"/>
        <end position="307"/>
    </location>
</feature>
<dbReference type="InterPro" id="IPR052196">
    <property type="entry name" value="Bact_Kbp"/>
</dbReference>
<dbReference type="InterPro" id="IPR018392">
    <property type="entry name" value="LysM"/>
</dbReference>
<feature type="compositionally biased region" description="Polar residues" evidence="1">
    <location>
        <begin position="462"/>
        <end position="476"/>
    </location>
</feature>
<feature type="compositionally biased region" description="Low complexity" evidence="1">
    <location>
        <begin position="336"/>
        <end position="350"/>
    </location>
</feature>
<dbReference type="Proteomes" id="UP000053675">
    <property type="component" value="Unassembled WGS sequence"/>
</dbReference>
<dbReference type="InterPro" id="IPR036779">
    <property type="entry name" value="LysM_dom_sf"/>
</dbReference>
<evidence type="ECO:0000259" key="2">
    <source>
        <dbReference type="PROSITE" id="PS51782"/>
    </source>
</evidence>
<dbReference type="EMBL" id="JMQM01000001">
    <property type="protein sequence ID" value="KFB10562.1"/>
    <property type="molecule type" value="Genomic_DNA"/>
</dbReference>
<dbReference type="STRING" id="472175.EL18_01599"/>
<feature type="compositionally biased region" description="Low complexity" evidence="1">
    <location>
        <begin position="222"/>
        <end position="241"/>
    </location>
</feature>
<feature type="compositionally biased region" description="Low complexity" evidence="1">
    <location>
        <begin position="522"/>
        <end position="545"/>
    </location>
</feature>
<feature type="region of interest" description="Disordered" evidence="1">
    <location>
        <begin position="196"/>
        <end position="357"/>
    </location>
</feature>
<keyword evidence="4" id="KW-1185">Reference proteome</keyword>
<dbReference type="PATRIC" id="fig|472175.3.peg.1608"/>
<dbReference type="Pfam" id="PF01476">
    <property type="entry name" value="LysM"/>
    <property type="match status" value="1"/>
</dbReference>
<dbReference type="eggNOG" id="COG1652">
    <property type="taxonomic scope" value="Bacteria"/>
</dbReference>
<dbReference type="PANTHER" id="PTHR34700:SF4">
    <property type="entry name" value="PHAGE-LIKE ELEMENT PBSX PROTEIN XKDP"/>
    <property type="match status" value="1"/>
</dbReference>
<protein>
    <submittedName>
        <fullName evidence="3">Peptidoglycan-binding LysM</fullName>
    </submittedName>
</protein>
<sequence length="662" mass="66741">MPTAPIKILLYVLGALVGAAGVAYYTGTLDPLLDKDDARSQVAATQDQGESGTSGAPASTTTAKSDRSEASSDNAGADDPAGAAAEGEGTQDGEVAVPRFDLVRAEPNGSLVVAGNAAPESEIEVLSGTRVLAKVRSGPSGDFVAVLEDPLSAGDHNIVLRSTSPDKLAATSVETAIVSIPEDDRGQVLAMVQEPGAPTRVVSRPEAPKPVAHQPGDGGSTGASSDAATTETADSSQATSAEGEQQAVLDRSAQNAGGEEEVAASQGTSSAETGETDARAQVAQSSDAGSTADETAQPQVNTETAQAQVGADAVDEQTASGLKDSDAATDETREMAAATSAGDDTAARAAVGPAQATGLPDDTTLSVMPFIEAVEIDGEQVFVAGRAAKGATVRVYFDDMLIGQSEAGPDGHFLVDARREIPVGNYTVRVDVIGADGAEVIARAAVPFTRESGSHVAAVASAPQSTSQSDTASADNESGDRAQAGATGDSGSAGGQDPFGAASSTAESDPVMPVEEQETANSSDGSGEAADTSADAAASGATGIEATDREMAAVAADGSNTSEDTANAGSPSASMSETTAPALQPVDGAVIIRRGDTLWHISRRVYGRGLRYTTIYLANQDQIRDPDLIWPGQVFALPAESAEGEPADLSVIQERRRGNSPN</sequence>
<proteinExistence type="predicted"/>
<feature type="compositionally biased region" description="Polar residues" evidence="1">
    <location>
        <begin position="558"/>
        <end position="581"/>
    </location>
</feature>
<accession>A0A084UC76</accession>
<comment type="caution">
    <text evidence="3">The sequence shown here is derived from an EMBL/GenBank/DDBJ whole genome shotgun (WGS) entry which is preliminary data.</text>
</comment>
<feature type="compositionally biased region" description="Low complexity" evidence="1">
    <location>
        <begin position="75"/>
        <end position="92"/>
    </location>
</feature>
<feature type="region of interest" description="Disordered" evidence="1">
    <location>
        <begin position="457"/>
        <end position="581"/>
    </location>
</feature>
<feature type="compositionally biased region" description="Basic and acidic residues" evidence="1">
    <location>
        <begin position="323"/>
        <end position="334"/>
    </location>
</feature>
<evidence type="ECO:0000313" key="4">
    <source>
        <dbReference type="Proteomes" id="UP000053675"/>
    </source>
</evidence>
<reference evidence="3 4" key="1">
    <citation type="submission" date="2014-05" db="EMBL/GenBank/DDBJ databases">
        <title>Draft Genome Sequence of Nitratireductor basaltis Strain UMTGB225, A Marine Bacterium Isolated from Green Barrel Tunicate.</title>
        <authorList>
            <person name="Gan H.Y."/>
        </authorList>
    </citation>
    <scope>NUCLEOTIDE SEQUENCE [LARGE SCALE GENOMIC DNA]</scope>
    <source>
        <strain evidence="3 4">UMTGB225</strain>
    </source>
</reference>
<dbReference type="RefSeq" id="WP_036481540.1">
    <property type="nucleotide sequence ID" value="NZ_JMQM01000001.1"/>
</dbReference>
<dbReference type="PANTHER" id="PTHR34700">
    <property type="entry name" value="POTASSIUM BINDING PROTEIN KBP"/>
    <property type="match status" value="1"/>
</dbReference>
<evidence type="ECO:0000256" key="1">
    <source>
        <dbReference type="SAM" id="MobiDB-lite"/>
    </source>
</evidence>
<dbReference type="AlphaFoldDB" id="A0A084UC76"/>
<feature type="region of interest" description="Disordered" evidence="1">
    <location>
        <begin position="642"/>
        <end position="662"/>
    </location>
</feature>
<gene>
    <name evidence="3" type="ORF">EL18_01599</name>
</gene>
<feature type="compositionally biased region" description="Low complexity" evidence="1">
    <location>
        <begin position="49"/>
        <end position="63"/>
    </location>
</feature>
<feature type="compositionally biased region" description="Basic and acidic residues" evidence="1">
    <location>
        <begin position="653"/>
        <end position="662"/>
    </location>
</feature>
<feature type="domain" description="LysM" evidence="2">
    <location>
        <begin position="588"/>
        <end position="637"/>
    </location>
</feature>
<feature type="region of interest" description="Disordered" evidence="1">
    <location>
        <begin position="40"/>
        <end position="92"/>
    </location>
</feature>
<name>A0A084UC76_9HYPH</name>
<evidence type="ECO:0000313" key="3">
    <source>
        <dbReference type="EMBL" id="KFB10562.1"/>
    </source>
</evidence>
<dbReference type="CDD" id="cd00118">
    <property type="entry name" value="LysM"/>
    <property type="match status" value="1"/>
</dbReference>
<dbReference type="SMART" id="SM00257">
    <property type="entry name" value="LysM"/>
    <property type="match status" value="1"/>
</dbReference>
<dbReference type="Gene3D" id="3.10.350.10">
    <property type="entry name" value="LysM domain"/>
    <property type="match status" value="1"/>
</dbReference>